<gene>
    <name evidence="3" type="ORF">CKAN_01575700</name>
</gene>
<dbReference type="GO" id="GO:0005634">
    <property type="term" value="C:nucleus"/>
    <property type="evidence" value="ECO:0007669"/>
    <property type="project" value="TreeGrafter"/>
</dbReference>
<protein>
    <submittedName>
        <fullName evidence="3">Sensitivity To Red Light Reduced-like protein</fullName>
    </submittedName>
</protein>
<dbReference type="Pfam" id="PF07985">
    <property type="entry name" value="SRR1"/>
    <property type="match status" value="1"/>
</dbReference>
<dbReference type="Proteomes" id="UP000283530">
    <property type="component" value="Unassembled WGS sequence"/>
</dbReference>
<proteinExistence type="inferred from homology"/>
<reference evidence="3 4" key="1">
    <citation type="journal article" date="2019" name="Nat. Plants">
        <title>Stout camphor tree genome fills gaps in understanding of flowering plant genome evolution.</title>
        <authorList>
            <person name="Chaw S.M."/>
            <person name="Liu Y.C."/>
            <person name="Wu Y.W."/>
            <person name="Wang H.Y."/>
            <person name="Lin C.I."/>
            <person name="Wu C.S."/>
            <person name="Ke H.M."/>
            <person name="Chang L.Y."/>
            <person name="Hsu C.Y."/>
            <person name="Yang H.T."/>
            <person name="Sudianto E."/>
            <person name="Hsu M.H."/>
            <person name="Wu K.P."/>
            <person name="Wang L.N."/>
            <person name="Leebens-Mack J.H."/>
            <person name="Tsai I.J."/>
        </authorList>
    </citation>
    <scope>NUCLEOTIDE SEQUENCE [LARGE SCALE GENOMIC DNA]</scope>
    <source>
        <strain evidence="4">cv. Chaw 1501</strain>
        <tissue evidence="3">Young leaves</tissue>
    </source>
</reference>
<comment type="caution">
    <text evidence="3">The sequence shown here is derived from an EMBL/GenBank/DDBJ whole genome shotgun (WGS) entry which is preliminary data.</text>
</comment>
<dbReference type="PANTHER" id="PTHR28626:SF3">
    <property type="entry name" value="SRR1-LIKE PROTEIN"/>
    <property type="match status" value="1"/>
</dbReference>
<name>A0A443P7V3_9MAGN</name>
<dbReference type="AlphaFoldDB" id="A0A443P7V3"/>
<dbReference type="PANTHER" id="PTHR28626">
    <property type="entry name" value="SRR1-LIKE PROTEIN"/>
    <property type="match status" value="1"/>
</dbReference>
<evidence type="ECO:0000259" key="2">
    <source>
        <dbReference type="Pfam" id="PF07985"/>
    </source>
</evidence>
<dbReference type="GO" id="GO:0005737">
    <property type="term" value="C:cytoplasm"/>
    <property type="evidence" value="ECO:0007669"/>
    <property type="project" value="TreeGrafter"/>
</dbReference>
<dbReference type="InterPro" id="IPR040044">
    <property type="entry name" value="SRR1L"/>
</dbReference>
<comment type="similarity">
    <text evidence="1">Belongs to the SRR1 family.</text>
</comment>
<dbReference type="OrthoDB" id="551431at2759"/>
<sequence>MQLTLSNLKSSSFYRTLVAQIQTPQLLSNFSITLSSSQSQNKMQMVIYGIGNINSYKPPHLQLSLAILLSRRFISMIEGWIKVFNPIISKVESSLMEALGCMVLTIDEQGRREAERPTLFFMMHCKVELYNNLLEANWRPEWLNRMVVFGNSFERYHSFVSEFKCSIVGKYSGYVLEARRLGLIWFVRISLGLFTTRAGISSI</sequence>
<keyword evidence="4" id="KW-1185">Reference proteome</keyword>
<organism evidence="3 4">
    <name type="scientific">Cinnamomum micranthum f. kanehirae</name>
    <dbReference type="NCBI Taxonomy" id="337451"/>
    <lineage>
        <taxon>Eukaryota</taxon>
        <taxon>Viridiplantae</taxon>
        <taxon>Streptophyta</taxon>
        <taxon>Embryophyta</taxon>
        <taxon>Tracheophyta</taxon>
        <taxon>Spermatophyta</taxon>
        <taxon>Magnoliopsida</taxon>
        <taxon>Magnoliidae</taxon>
        <taxon>Laurales</taxon>
        <taxon>Lauraceae</taxon>
        <taxon>Cinnamomum</taxon>
    </lineage>
</organism>
<evidence type="ECO:0000313" key="3">
    <source>
        <dbReference type="EMBL" id="RWR86837.1"/>
    </source>
</evidence>
<evidence type="ECO:0000313" key="4">
    <source>
        <dbReference type="Proteomes" id="UP000283530"/>
    </source>
</evidence>
<dbReference type="InterPro" id="IPR012942">
    <property type="entry name" value="SRR1-like"/>
</dbReference>
<evidence type="ECO:0000256" key="1">
    <source>
        <dbReference type="ARBA" id="ARBA00009856"/>
    </source>
</evidence>
<feature type="domain" description="SRR1-like" evidence="2">
    <location>
        <begin position="36"/>
        <end position="158"/>
    </location>
</feature>
<accession>A0A443P7V3</accession>
<dbReference type="EMBL" id="QPKB01000006">
    <property type="protein sequence ID" value="RWR86837.1"/>
    <property type="molecule type" value="Genomic_DNA"/>
</dbReference>